<comment type="caution">
    <text evidence="1">The sequence shown here is derived from an EMBL/GenBank/DDBJ whole genome shotgun (WGS) entry which is preliminary data.</text>
</comment>
<evidence type="ECO:0000313" key="1">
    <source>
        <dbReference type="EMBL" id="MBZ5736917.1"/>
    </source>
</evidence>
<keyword evidence="2" id="KW-1185">Reference proteome</keyword>
<reference evidence="1 2" key="1">
    <citation type="submission" date="2021-09" db="EMBL/GenBank/DDBJ databases">
        <title>Whole genome sequence of Nocardioides sp. GBK3QG-3.</title>
        <authorList>
            <person name="Tuo L."/>
        </authorList>
    </citation>
    <scope>NUCLEOTIDE SEQUENCE [LARGE SCALE GENOMIC DNA]</scope>
    <source>
        <strain evidence="1 2">GBK3QG-3</strain>
    </source>
</reference>
<organism evidence="1 2">
    <name type="scientific">Nocardioides mangrovi</name>
    <dbReference type="NCBI Taxonomy" id="2874580"/>
    <lineage>
        <taxon>Bacteria</taxon>
        <taxon>Bacillati</taxon>
        <taxon>Actinomycetota</taxon>
        <taxon>Actinomycetes</taxon>
        <taxon>Propionibacteriales</taxon>
        <taxon>Nocardioidaceae</taxon>
        <taxon>Nocardioides</taxon>
    </lineage>
</organism>
<evidence type="ECO:0000313" key="2">
    <source>
        <dbReference type="Proteomes" id="UP000780875"/>
    </source>
</evidence>
<sequence>MAIEQTCPQCGSRTSNAVGQNIYLCDHEIVWYDTVMVPDVQRLIDGTPGDRPEQVRKSRTCGFRFGVSGIDPGAVCRGRLDDQPCGVFAAGICQGEDCGTPVCAEHGIMMGGGLLCERCTKLAIEARAAARAEDDRRLSEAQGALEPQLREQMHARFSETTTPDGLLSLLRDYAREVRREHGLNPFRDRHNEYRDEVVDAWARFVVAGVPGHEHELLTLRAYKVPKDGHGRPGAISRRERCWLQLRETSRTVKGDTLRGHEPIAYTASHAYIGRDALGHQEWSHWGGPPTLNGNYIVSAGVSPQWVKANGLAHLYQCWPVDHMRPINAEDVLSLVTMGHQALANRRGPDPYGFMQIMPTRH</sequence>
<accession>A0ABS7U8D4</accession>
<name>A0ABS7U8D4_9ACTN</name>
<dbReference type="EMBL" id="JAIQZJ010000001">
    <property type="protein sequence ID" value="MBZ5736917.1"/>
    <property type="molecule type" value="Genomic_DNA"/>
</dbReference>
<proteinExistence type="predicted"/>
<dbReference type="RefSeq" id="WP_224121285.1">
    <property type="nucleotide sequence ID" value="NZ_JAIQZJ010000001.1"/>
</dbReference>
<protein>
    <submittedName>
        <fullName evidence="1">Uncharacterized protein</fullName>
    </submittedName>
</protein>
<dbReference type="Proteomes" id="UP000780875">
    <property type="component" value="Unassembled WGS sequence"/>
</dbReference>
<gene>
    <name evidence="1" type="ORF">K8U61_01990</name>
</gene>